<evidence type="ECO:0000313" key="1">
    <source>
        <dbReference type="EMBL" id="MBX7481017.1"/>
    </source>
</evidence>
<name>A0ABS7J7R0_9SPHN</name>
<dbReference type="Gene3D" id="3.30.70.1240">
    <property type="entry name" value="DOPA-like domains"/>
    <property type="match status" value="1"/>
</dbReference>
<dbReference type="Pfam" id="PF08883">
    <property type="entry name" value="DOPA_dioxygen"/>
    <property type="match status" value="1"/>
</dbReference>
<dbReference type="PIRSF" id="PIRSF028139">
    <property type="entry name" value="DOPA-diox_rel_Mll2280"/>
    <property type="match status" value="1"/>
</dbReference>
<evidence type="ECO:0000313" key="2">
    <source>
        <dbReference type="Proteomes" id="UP000755104"/>
    </source>
</evidence>
<accession>A0ABS7J7R0</accession>
<gene>
    <name evidence="1" type="ORF">K3174_00615</name>
</gene>
<reference evidence="1 2" key="1">
    <citation type="submission" date="2021-08" db="EMBL/GenBank/DDBJ databases">
        <title>Comparative Genomics Analysis of the Genus Qipengyuania Reveals Extensive Genetic Diversity and Metabolic Versatility, Including the Description of Fifteen Novel Species.</title>
        <authorList>
            <person name="Liu Y."/>
        </authorList>
    </citation>
    <scope>NUCLEOTIDE SEQUENCE [LARGE SCALE GENOMIC DNA]</scope>
    <source>
        <strain evidence="1 2">6D47A</strain>
    </source>
</reference>
<dbReference type="PANTHER" id="PTHR36423:SF2">
    <property type="entry name" value="AFR070WP"/>
    <property type="match status" value="1"/>
</dbReference>
<proteinExistence type="predicted"/>
<sequence length="109" mass="12123">MVAIRGYHAHIYFDPDELDTARAFADAAKNEFGVPVGHFHTTPVGPHPRGSCQLTLRPEQFEKFASWAPKARGGLTIFAHGLSGDDLADHTRYVIWFGQSEPLDLTIFN</sequence>
<dbReference type="InterPro" id="IPR014980">
    <property type="entry name" value="DOPA_dioxygen"/>
</dbReference>
<comment type="caution">
    <text evidence="1">The sequence shown here is derived from an EMBL/GenBank/DDBJ whole genome shotgun (WGS) entry which is preliminary data.</text>
</comment>
<dbReference type="SUPFAM" id="SSF143410">
    <property type="entry name" value="DOPA-like"/>
    <property type="match status" value="1"/>
</dbReference>
<dbReference type="Proteomes" id="UP000755104">
    <property type="component" value="Unassembled WGS sequence"/>
</dbReference>
<dbReference type="InterPro" id="IPR023389">
    <property type="entry name" value="DOPA-like_sf"/>
</dbReference>
<keyword evidence="2" id="KW-1185">Reference proteome</keyword>
<protein>
    <submittedName>
        <fullName evidence="1">DOPA 4,5-dioxygenase family protein</fullName>
    </submittedName>
</protein>
<dbReference type="EMBL" id="JAIGNO010000001">
    <property type="protein sequence ID" value="MBX7481017.1"/>
    <property type="molecule type" value="Genomic_DNA"/>
</dbReference>
<dbReference type="PANTHER" id="PTHR36423">
    <property type="entry name" value="AFR070WP"/>
    <property type="match status" value="1"/>
</dbReference>
<organism evidence="1 2">
    <name type="scientific">Qipengyuania qiaonensis</name>
    <dbReference type="NCBI Taxonomy" id="2867240"/>
    <lineage>
        <taxon>Bacteria</taxon>
        <taxon>Pseudomonadati</taxon>
        <taxon>Pseudomonadota</taxon>
        <taxon>Alphaproteobacteria</taxon>
        <taxon>Sphingomonadales</taxon>
        <taxon>Erythrobacteraceae</taxon>
        <taxon>Qipengyuania</taxon>
    </lineage>
</organism>